<organism evidence="1 2">
    <name type="scientific">Lacticaseibacillus paracasei (strain ATCC 334 / BCRC 17002 / CCUG 31169 / CIP 107868 / KCTC 3260 / NRRL B-441)</name>
    <name type="common">Lactobacillus paracasei</name>
    <dbReference type="NCBI Taxonomy" id="321967"/>
    <lineage>
        <taxon>Bacteria</taxon>
        <taxon>Bacillati</taxon>
        <taxon>Bacillota</taxon>
        <taxon>Bacilli</taxon>
        <taxon>Lactobacillales</taxon>
        <taxon>Lactobacillaceae</taxon>
        <taxon>Lacticaseibacillus</taxon>
    </lineage>
</organism>
<dbReference type="Proteomes" id="UP000001651">
    <property type="component" value="Chromosome"/>
</dbReference>
<dbReference type="EMBL" id="CP000423">
    <property type="protein sequence ID" value="ABJ69218.1"/>
    <property type="molecule type" value="Genomic_DNA"/>
</dbReference>
<proteinExistence type="predicted"/>
<dbReference type="KEGG" id="lca:LSEI_0359"/>
<dbReference type="AlphaFoldDB" id="Q03C54"/>
<dbReference type="PaxDb" id="321967-LSEI_0359"/>
<accession>Q03C54</accession>
<keyword evidence="2" id="KW-1185">Reference proteome</keyword>
<protein>
    <submittedName>
        <fullName evidence="1">Uncharacterized protein</fullName>
    </submittedName>
</protein>
<gene>
    <name evidence="1" type="ordered locus">LSEI_0359</name>
</gene>
<reference evidence="1 2" key="1">
    <citation type="journal article" date="2006" name="Proc. Natl. Acad. Sci. U.S.A.">
        <title>Comparative genomics of the lactic acid bacteria.</title>
        <authorList>
            <person name="Makarova K."/>
            <person name="Slesarev A."/>
            <person name="Wolf Y."/>
            <person name="Sorokin A."/>
            <person name="Mirkin B."/>
            <person name="Koonin E."/>
            <person name="Pavlov A."/>
            <person name="Pavlova N."/>
            <person name="Karamychev V."/>
            <person name="Polouchine N."/>
            <person name="Shakhova V."/>
            <person name="Grigoriev I."/>
            <person name="Lou Y."/>
            <person name="Rohksar D."/>
            <person name="Lucas S."/>
            <person name="Huang K."/>
            <person name="Goodstein D.M."/>
            <person name="Hawkins T."/>
            <person name="Plengvidhya V."/>
            <person name="Welker D."/>
            <person name="Hughes J."/>
            <person name="Goh Y."/>
            <person name="Benson A."/>
            <person name="Baldwin K."/>
            <person name="Lee J.H."/>
            <person name="Diaz-Muniz I."/>
            <person name="Dosti B."/>
            <person name="Smeianov V."/>
            <person name="Wechter W."/>
            <person name="Barabote R."/>
            <person name="Lorca G."/>
            <person name="Altermann E."/>
            <person name="Barrangou R."/>
            <person name="Ganesan B."/>
            <person name="Xie Y."/>
            <person name="Rawsthorne H."/>
            <person name="Tamir D."/>
            <person name="Parker C."/>
            <person name="Breidt F."/>
            <person name="Broadbent J."/>
            <person name="Hutkins R."/>
            <person name="O'Sullivan D."/>
            <person name="Steele J."/>
            <person name="Unlu G."/>
            <person name="Saier M."/>
            <person name="Klaenhammer T."/>
            <person name="Richardson P."/>
            <person name="Kozyavkin S."/>
            <person name="Weimer B."/>
            <person name="Mills D."/>
        </authorList>
    </citation>
    <scope>NUCLEOTIDE SEQUENCE [LARGE SCALE GENOMIC DNA]</scope>
    <source>
        <strain evidence="2">ATCC 334 / BCRC 17002 / CCUG 31169 / CIP 107868 / KCTC 3260 / NRRL B-441</strain>
    </source>
</reference>
<evidence type="ECO:0000313" key="1">
    <source>
        <dbReference type="EMBL" id="ABJ69218.1"/>
    </source>
</evidence>
<evidence type="ECO:0000313" key="2">
    <source>
        <dbReference type="Proteomes" id="UP000001651"/>
    </source>
</evidence>
<name>Q03C54_LACP3</name>
<sequence>MLITAYLWDYGFDFVVTNGDF</sequence>
<dbReference type="HOGENOM" id="CLU_3426550_0_0_9"/>